<dbReference type="InterPro" id="IPR036390">
    <property type="entry name" value="WH_DNA-bd_sf"/>
</dbReference>
<protein>
    <submittedName>
        <fullName evidence="2">Transcriptional regulator, MarR family protein</fullName>
    </submittedName>
</protein>
<proteinExistence type="predicted"/>
<accession>M0MMY5</accession>
<evidence type="ECO:0000313" key="3">
    <source>
        <dbReference type="Proteomes" id="UP000011669"/>
    </source>
</evidence>
<dbReference type="EMBL" id="AOMD01000016">
    <property type="protein sequence ID" value="EMA45820.1"/>
    <property type="molecule type" value="Genomic_DNA"/>
</dbReference>
<name>M0MMY5_9EURY</name>
<dbReference type="PATRIC" id="fig|1227455.4.peg.1253"/>
<dbReference type="OrthoDB" id="214935at2157"/>
<dbReference type="Pfam" id="PF25213">
    <property type="entry name" value="HVO_A0261_N"/>
    <property type="match status" value="1"/>
</dbReference>
<dbReference type="RefSeq" id="WP_006077087.1">
    <property type="nucleotide sequence ID" value="NZ_AOMD01000016.1"/>
</dbReference>
<comment type="caution">
    <text evidence="2">The sequence shown here is derived from an EMBL/GenBank/DDBJ whole genome shotgun (WGS) entry which is preliminary data.</text>
</comment>
<dbReference type="SUPFAM" id="SSF46785">
    <property type="entry name" value="Winged helix' DNA-binding domain"/>
    <property type="match status" value="1"/>
</dbReference>
<dbReference type="STRING" id="1227455.C449_06151"/>
<feature type="domain" description="HVO-A0261-like N-terminal" evidence="1">
    <location>
        <begin position="17"/>
        <end position="88"/>
    </location>
</feature>
<gene>
    <name evidence="2" type="ORF">C449_06151</name>
</gene>
<sequence>MPETPTIEAEATTEENASEFVTGSAARVAVLQQLVEGPAAPDEIAAERSVSAASARDAAAELRDRELTELLVTDDERVYGLTAKGERTLFFLETEGKV</sequence>
<dbReference type="InterPro" id="IPR057527">
    <property type="entry name" value="HVO_A0261-like_N"/>
</dbReference>
<organism evidence="2 3">
    <name type="scientific">Halococcus saccharolyticus DSM 5350</name>
    <dbReference type="NCBI Taxonomy" id="1227455"/>
    <lineage>
        <taxon>Archaea</taxon>
        <taxon>Methanobacteriati</taxon>
        <taxon>Methanobacteriota</taxon>
        <taxon>Stenosarchaea group</taxon>
        <taxon>Halobacteria</taxon>
        <taxon>Halobacteriales</taxon>
        <taxon>Halococcaceae</taxon>
        <taxon>Halococcus</taxon>
    </lineage>
</organism>
<dbReference type="Proteomes" id="UP000011669">
    <property type="component" value="Unassembled WGS sequence"/>
</dbReference>
<dbReference type="InParanoid" id="M0MMY5"/>
<keyword evidence="3" id="KW-1185">Reference proteome</keyword>
<evidence type="ECO:0000259" key="1">
    <source>
        <dbReference type="Pfam" id="PF25213"/>
    </source>
</evidence>
<dbReference type="AlphaFoldDB" id="M0MMY5"/>
<evidence type="ECO:0000313" key="2">
    <source>
        <dbReference type="EMBL" id="EMA45820.1"/>
    </source>
</evidence>
<reference evidence="2 3" key="1">
    <citation type="journal article" date="2014" name="PLoS Genet.">
        <title>Phylogenetically driven sequencing of extremely halophilic archaea reveals strategies for static and dynamic osmo-response.</title>
        <authorList>
            <person name="Becker E.A."/>
            <person name="Seitzer P.M."/>
            <person name="Tritt A."/>
            <person name="Larsen D."/>
            <person name="Krusor M."/>
            <person name="Yao A.I."/>
            <person name="Wu D."/>
            <person name="Madern D."/>
            <person name="Eisen J.A."/>
            <person name="Darling A.E."/>
            <person name="Facciotti M.T."/>
        </authorList>
    </citation>
    <scope>NUCLEOTIDE SEQUENCE [LARGE SCALE GENOMIC DNA]</scope>
    <source>
        <strain evidence="2 3">DSM 5350</strain>
    </source>
</reference>